<dbReference type="InterPro" id="IPR023801">
    <property type="entry name" value="His_deacetylse_dom"/>
</dbReference>
<dbReference type="AlphaFoldDB" id="A0A381RZ90"/>
<dbReference type="PRINTS" id="PR01270">
    <property type="entry name" value="HDASUPER"/>
</dbReference>
<organism evidence="2">
    <name type="scientific">marine metagenome</name>
    <dbReference type="NCBI Taxonomy" id="408172"/>
    <lineage>
        <taxon>unclassified sequences</taxon>
        <taxon>metagenomes</taxon>
        <taxon>ecological metagenomes</taxon>
    </lineage>
</organism>
<dbReference type="InterPro" id="IPR023696">
    <property type="entry name" value="Ureohydrolase_dom_sf"/>
</dbReference>
<dbReference type="InterPro" id="IPR000286">
    <property type="entry name" value="HDACs"/>
</dbReference>
<reference evidence="2" key="1">
    <citation type="submission" date="2018-05" db="EMBL/GenBank/DDBJ databases">
        <authorList>
            <person name="Lanie J.A."/>
            <person name="Ng W.-L."/>
            <person name="Kazmierczak K.M."/>
            <person name="Andrzejewski T.M."/>
            <person name="Davidsen T.M."/>
            <person name="Wayne K.J."/>
            <person name="Tettelin H."/>
            <person name="Glass J.I."/>
            <person name="Rusch D."/>
            <person name="Podicherti R."/>
            <person name="Tsui H.-C.T."/>
            <person name="Winkler M.E."/>
        </authorList>
    </citation>
    <scope>NUCLEOTIDE SEQUENCE</scope>
</reference>
<feature type="domain" description="Histone deacetylase" evidence="1">
    <location>
        <begin position="20"/>
        <end position="309"/>
    </location>
</feature>
<dbReference type="PANTHER" id="PTHR10625">
    <property type="entry name" value="HISTONE DEACETYLASE HDAC1-RELATED"/>
    <property type="match status" value="1"/>
</dbReference>
<protein>
    <recommendedName>
        <fullName evidence="1">Histone deacetylase domain-containing protein</fullName>
    </recommendedName>
</protein>
<dbReference type="PANTHER" id="PTHR10625:SF10">
    <property type="entry name" value="HISTONE DEACETYLASE HDAC1"/>
    <property type="match status" value="1"/>
</dbReference>
<dbReference type="GO" id="GO:0004407">
    <property type="term" value="F:histone deacetylase activity"/>
    <property type="evidence" value="ECO:0007669"/>
    <property type="project" value="TreeGrafter"/>
</dbReference>
<dbReference type="CDD" id="cd09992">
    <property type="entry name" value="HDAC_classII"/>
    <property type="match status" value="1"/>
</dbReference>
<evidence type="ECO:0000313" key="2">
    <source>
        <dbReference type="EMBL" id="SUZ96441.1"/>
    </source>
</evidence>
<dbReference type="Gene3D" id="3.40.800.20">
    <property type="entry name" value="Histone deacetylase domain"/>
    <property type="match status" value="1"/>
</dbReference>
<dbReference type="Pfam" id="PF00850">
    <property type="entry name" value="Hist_deacetyl"/>
    <property type="match status" value="1"/>
</dbReference>
<name>A0A381RZ90_9ZZZZ</name>
<gene>
    <name evidence="2" type="ORF">METZ01_LOCUS49295</name>
</gene>
<sequence>MNTAFLSDDRFLLHDTGRSHPERPARLSAVLDQLEKQPWFSQLLPVSAIACDEAWLCNVHDLELVRRAQQVCLGGHDYLDSPDVQVSRQSFDTALLAAGGILQLVDAVVSGQVDNGFALVRPPGHHAEKNTALGFCLFNNVAIAARYLQRQHGLDKILILDWDVHHGNGTQHAFEDDPSVYYISLHQYPHYPGTGAASETGFGRGSGATLNCPMAAGSSDGEYQQAFKQKILPGIHEFRPEVVLVSAGFDAHQADPLGAINLTTGCYGWMTERLLEIADQYAGGRLISMLEGGYDLDALADSVSEHLSTLLGKNNHSHSSST</sequence>
<dbReference type="GO" id="GO:0040029">
    <property type="term" value="P:epigenetic regulation of gene expression"/>
    <property type="evidence" value="ECO:0007669"/>
    <property type="project" value="TreeGrafter"/>
</dbReference>
<proteinExistence type="predicted"/>
<dbReference type="InterPro" id="IPR037138">
    <property type="entry name" value="His_deacetylse_dom_sf"/>
</dbReference>
<dbReference type="EMBL" id="UINC01002416">
    <property type="protein sequence ID" value="SUZ96441.1"/>
    <property type="molecule type" value="Genomic_DNA"/>
</dbReference>
<evidence type="ECO:0000259" key="1">
    <source>
        <dbReference type="Pfam" id="PF00850"/>
    </source>
</evidence>
<dbReference type="SUPFAM" id="SSF52768">
    <property type="entry name" value="Arginase/deacetylase"/>
    <property type="match status" value="1"/>
</dbReference>
<accession>A0A381RZ90</accession>